<evidence type="ECO:0000256" key="5">
    <source>
        <dbReference type="ARBA" id="ARBA00022723"/>
    </source>
</evidence>
<gene>
    <name evidence="15" type="ORF">J4G43_004435</name>
    <name evidence="14" type="ORF">J4G43_06635</name>
</gene>
<comment type="similarity">
    <text evidence="11">Belongs to the peptidase M48 family.</text>
</comment>
<name>A0A939M6N5_9BRAD</name>
<feature type="transmembrane region" description="Helical" evidence="12">
    <location>
        <begin position="40"/>
        <end position="66"/>
    </location>
</feature>
<reference evidence="15 16" key="2">
    <citation type="journal article" date="2022" name="Int. J. Syst. Evol. Microbiol.">
        <title>Strains of Bradyrhizobium barranii sp. nov. associated with legumes native to Canada are symbionts of soybeans and belong to different subspecies (subsp. barranii subsp. nov. and subsp. apii subsp. nov.) and symbiovars (sv. glycinearum and sv. septentrionale).</title>
        <authorList>
            <person name="Bromfield E.S.P."/>
            <person name="Cloutier S."/>
            <person name="Wasai-Hara S."/>
            <person name="Minamisawa K."/>
        </authorList>
    </citation>
    <scope>NUCLEOTIDE SEQUENCE [LARGE SCALE GENOMIC DNA]</scope>
    <source>
        <strain evidence="15 16">144S4</strain>
    </source>
</reference>
<dbReference type="AlphaFoldDB" id="A0A939M6N5"/>
<evidence type="ECO:0000256" key="7">
    <source>
        <dbReference type="ARBA" id="ARBA00022833"/>
    </source>
</evidence>
<evidence type="ECO:0000256" key="10">
    <source>
        <dbReference type="ARBA" id="ARBA00023136"/>
    </source>
</evidence>
<dbReference type="PROSITE" id="PS51257">
    <property type="entry name" value="PROKAR_LIPOPROTEIN"/>
    <property type="match status" value="1"/>
</dbReference>
<dbReference type="Proteomes" id="UP000664702">
    <property type="component" value="Chromosome"/>
</dbReference>
<dbReference type="InterPro" id="IPR050083">
    <property type="entry name" value="HtpX_protease"/>
</dbReference>
<accession>A0A939M6N5</accession>
<evidence type="ECO:0000256" key="4">
    <source>
        <dbReference type="ARBA" id="ARBA00022692"/>
    </source>
</evidence>
<keyword evidence="4 12" id="KW-0812">Transmembrane</keyword>
<keyword evidence="2" id="KW-1003">Cell membrane</keyword>
<dbReference type="GO" id="GO:0006508">
    <property type="term" value="P:proteolysis"/>
    <property type="evidence" value="ECO:0007669"/>
    <property type="project" value="UniProtKB-KW"/>
</dbReference>
<dbReference type="EMBL" id="JAGEMI010000001">
    <property type="protein sequence ID" value="MBO1860657.1"/>
    <property type="molecule type" value="Genomic_DNA"/>
</dbReference>
<dbReference type="GO" id="GO:0005886">
    <property type="term" value="C:plasma membrane"/>
    <property type="evidence" value="ECO:0007669"/>
    <property type="project" value="UniProtKB-SubCell"/>
</dbReference>
<keyword evidence="8 12" id="KW-1133">Transmembrane helix</keyword>
<dbReference type="GO" id="GO:0004222">
    <property type="term" value="F:metalloendopeptidase activity"/>
    <property type="evidence" value="ECO:0007669"/>
    <property type="project" value="InterPro"/>
</dbReference>
<evidence type="ECO:0000256" key="9">
    <source>
        <dbReference type="ARBA" id="ARBA00023049"/>
    </source>
</evidence>
<dbReference type="InterPro" id="IPR001915">
    <property type="entry name" value="Peptidase_M48"/>
</dbReference>
<evidence type="ECO:0000313" key="14">
    <source>
        <dbReference type="EMBL" id="MBO1860657.1"/>
    </source>
</evidence>
<feature type="domain" description="Peptidase M48" evidence="13">
    <location>
        <begin position="118"/>
        <end position="310"/>
    </location>
</feature>
<dbReference type="CDD" id="cd07328">
    <property type="entry name" value="M48_Ste24p_like"/>
    <property type="match status" value="1"/>
</dbReference>
<sequence length="358" mass="39495">MRRVVLKTILRLGRYAVLPAVALACVILAIWLMALDRYTITTLATAPIVFSIFMAAVALAIGLLLLPSRKHGSFEANEDTAPGLWAMWKELDRSVARSSRSLRIDTDFNASIGEVSRYAGLFGRHVTMTVGLPLLIVLDERALRAVIAHEVAHARLRHTSGSINLADFIAASENVLFYADPDRTVTGRIARALLHSMIEWLDKEYRALSRENELYADLGAAEQVGRAEMARALVLTEACGTRLTDLVYAPLEKEVLGAINAPRPPLERVFEQLGDIRAPEPMAAAAIAGLTREHDPDATHPPFATRLTNLGYTGIPDIDEVRTSAIERLLSQDAAKDIIARFDEEWRRKAQAWVRVGS</sequence>
<dbReference type="PANTHER" id="PTHR43221">
    <property type="entry name" value="PROTEASE HTPX"/>
    <property type="match status" value="1"/>
</dbReference>
<dbReference type="PANTHER" id="PTHR43221:SF1">
    <property type="entry name" value="PROTEASE HTPX"/>
    <property type="match status" value="1"/>
</dbReference>
<keyword evidence="9 11" id="KW-0482">Metalloprotease</keyword>
<keyword evidence="7 11" id="KW-0862">Zinc</keyword>
<keyword evidence="10 12" id="KW-0472">Membrane</keyword>
<organism evidence="14">
    <name type="scientific">Bradyrhizobium barranii subsp. barranii</name>
    <dbReference type="NCBI Taxonomy" id="2823807"/>
    <lineage>
        <taxon>Bacteria</taxon>
        <taxon>Pseudomonadati</taxon>
        <taxon>Pseudomonadota</taxon>
        <taxon>Alphaproteobacteria</taxon>
        <taxon>Hyphomicrobiales</taxon>
        <taxon>Nitrobacteraceae</taxon>
        <taxon>Bradyrhizobium</taxon>
        <taxon>Bradyrhizobium barranii</taxon>
    </lineage>
</organism>
<dbReference type="Pfam" id="PF01435">
    <property type="entry name" value="Peptidase_M48"/>
    <property type="match status" value="1"/>
</dbReference>
<comment type="cofactor">
    <cofactor evidence="11">
        <name>Zn(2+)</name>
        <dbReference type="ChEBI" id="CHEBI:29105"/>
    </cofactor>
    <text evidence="11">Binds 1 zinc ion per subunit.</text>
</comment>
<evidence type="ECO:0000259" key="13">
    <source>
        <dbReference type="Pfam" id="PF01435"/>
    </source>
</evidence>
<evidence type="ECO:0000256" key="2">
    <source>
        <dbReference type="ARBA" id="ARBA00022475"/>
    </source>
</evidence>
<comment type="subcellular location">
    <subcellularLocation>
        <location evidence="1">Cell membrane</location>
        <topology evidence="1">Multi-pass membrane protein</topology>
    </subcellularLocation>
</comment>
<evidence type="ECO:0000313" key="16">
    <source>
        <dbReference type="Proteomes" id="UP000664702"/>
    </source>
</evidence>
<evidence type="ECO:0000256" key="8">
    <source>
        <dbReference type="ARBA" id="ARBA00022989"/>
    </source>
</evidence>
<dbReference type="KEGG" id="bban:J4G43_004435"/>
<evidence type="ECO:0000256" key="11">
    <source>
        <dbReference type="RuleBase" id="RU003983"/>
    </source>
</evidence>
<keyword evidence="5" id="KW-0479">Metal-binding</keyword>
<dbReference type="RefSeq" id="WP_208084110.1">
    <property type="nucleotide sequence ID" value="NZ_CP086136.1"/>
</dbReference>
<evidence type="ECO:0000256" key="6">
    <source>
        <dbReference type="ARBA" id="ARBA00022801"/>
    </source>
</evidence>
<evidence type="ECO:0000256" key="12">
    <source>
        <dbReference type="SAM" id="Phobius"/>
    </source>
</evidence>
<keyword evidence="3 11" id="KW-0645">Protease</keyword>
<evidence type="ECO:0000313" key="15">
    <source>
        <dbReference type="EMBL" id="UEM13576.1"/>
    </source>
</evidence>
<proteinExistence type="inferred from homology"/>
<dbReference type="Gene3D" id="3.30.2010.10">
    <property type="entry name" value="Metalloproteases ('zincins'), catalytic domain"/>
    <property type="match status" value="1"/>
</dbReference>
<evidence type="ECO:0000256" key="1">
    <source>
        <dbReference type="ARBA" id="ARBA00004651"/>
    </source>
</evidence>
<keyword evidence="6 11" id="KW-0378">Hydrolase</keyword>
<protein>
    <submittedName>
        <fullName evidence="14">M48 family metallopeptidase</fullName>
    </submittedName>
</protein>
<feature type="transmembrane region" description="Helical" evidence="12">
    <location>
        <begin position="12"/>
        <end position="34"/>
    </location>
</feature>
<dbReference type="EMBL" id="CP086136">
    <property type="protein sequence ID" value="UEM13576.1"/>
    <property type="molecule type" value="Genomic_DNA"/>
</dbReference>
<reference evidence="14" key="1">
    <citation type="submission" date="2021-03" db="EMBL/GenBank/DDBJ databases">
        <title>Whole Genome Sequence of Bradyrhizobium sp. Strain 144S4.</title>
        <authorList>
            <person name="Bromfield E.S.P."/>
            <person name="Cloutier S."/>
        </authorList>
    </citation>
    <scope>NUCLEOTIDE SEQUENCE [LARGE SCALE GENOMIC DNA]</scope>
    <source>
        <strain evidence="14">144S4</strain>
    </source>
</reference>
<dbReference type="GO" id="GO:0046872">
    <property type="term" value="F:metal ion binding"/>
    <property type="evidence" value="ECO:0007669"/>
    <property type="project" value="UniProtKB-KW"/>
</dbReference>
<evidence type="ECO:0000256" key="3">
    <source>
        <dbReference type="ARBA" id="ARBA00022670"/>
    </source>
</evidence>